<feature type="transmembrane region" description="Helical" evidence="1">
    <location>
        <begin position="146"/>
        <end position="168"/>
    </location>
</feature>
<feature type="transmembrane region" description="Helical" evidence="1">
    <location>
        <begin position="175"/>
        <end position="195"/>
    </location>
</feature>
<feature type="transmembrane region" description="Helical" evidence="1">
    <location>
        <begin position="215"/>
        <end position="235"/>
    </location>
</feature>
<reference evidence="2" key="1">
    <citation type="submission" date="2021-02" db="EMBL/GenBank/DDBJ databases">
        <authorList>
            <person name="Dougan E. K."/>
            <person name="Rhodes N."/>
            <person name="Thang M."/>
            <person name="Chan C."/>
        </authorList>
    </citation>
    <scope>NUCLEOTIDE SEQUENCE</scope>
</reference>
<dbReference type="OrthoDB" id="414191at2759"/>
<protein>
    <submittedName>
        <fullName evidence="2">Uncharacterized protein</fullName>
    </submittedName>
</protein>
<feature type="transmembrane region" description="Helical" evidence="1">
    <location>
        <begin position="56"/>
        <end position="76"/>
    </location>
</feature>
<keyword evidence="1" id="KW-0472">Membrane</keyword>
<evidence type="ECO:0000256" key="1">
    <source>
        <dbReference type="SAM" id="Phobius"/>
    </source>
</evidence>
<feature type="transmembrane region" description="Helical" evidence="1">
    <location>
        <begin position="29"/>
        <end position="49"/>
    </location>
</feature>
<evidence type="ECO:0000313" key="3">
    <source>
        <dbReference type="Proteomes" id="UP000649617"/>
    </source>
</evidence>
<dbReference type="Proteomes" id="UP000649617">
    <property type="component" value="Unassembled WGS sequence"/>
</dbReference>
<evidence type="ECO:0000313" key="2">
    <source>
        <dbReference type="EMBL" id="CAE7216345.1"/>
    </source>
</evidence>
<dbReference type="AlphaFoldDB" id="A0A812JTA7"/>
<dbReference type="EMBL" id="CAJNIZ010002914">
    <property type="protein sequence ID" value="CAE7216345.1"/>
    <property type="molecule type" value="Genomic_DNA"/>
</dbReference>
<accession>A0A812JTA7</accession>
<organism evidence="2 3">
    <name type="scientific">Symbiodinium pilosum</name>
    <name type="common">Dinoflagellate</name>
    <dbReference type="NCBI Taxonomy" id="2952"/>
    <lineage>
        <taxon>Eukaryota</taxon>
        <taxon>Sar</taxon>
        <taxon>Alveolata</taxon>
        <taxon>Dinophyceae</taxon>
        <taxon>Suessiales</taxon>
        <taxon>Symbiodiniaceae</taxon>
        <taxon>Symbiodinium</taxon>
    </lineage>
</organism>
<keyword evidence="1" id="KW-0812">Transmembrane</keyword>
<feature type="transmembrane region" description="Helical" evidence="1">
    <location>
        <begin position="82"/>
        <end position="106"/>
    </location>
</feature>
<gene>
    <name evidence="2" type="ORF">SPIL2461_LOCUS2627</name>
</gene>
<feature type="transmembrane region" description="Helical" evidence="1">
    <location>
        <begin position="113"/>
        <end position="134"/>
    </location>
</feature>
<name>A0A812JTA7_SYMPI</name>
<sequence length="239" mass="26100">MTDAKLLLGVHDAEPIQSTMGDPNVYSPAARIVCSTSILWFFVPVVWSCQVPERSMLLETVWAADVFLLGAALNYWMDGTRYTWKMFLDVVAVVTLCMLGTVHAFALGGMVPCAAAVPGAVFAFCFVVNCMQVSTCGGADKVDTTWVLTFLSYRWGGLVAAIVIMSAASNSNLSAIWTSCWFRVLVVSIAYYLHNLKVWYGTLHLNRLKGGDREAFTFAALRYMLEVSAVCALCAGMKG</sequence>
<comment type="caution">
    <text evidence="2">The sequence shown here is derived from an EMBL/GenBank/DDBJ whole genome shotgun (WGS) entry which is preliminary data.</text>
</comment>
<proteinExistence type="predicted"/>
<keyword evidence="1" id="KW-1133">Transmembrane helix</keyword>
<keyword evidence="3" id="KW-1185">Reference proteome</keyword>